<comment type="similarity">
    <text evidence="2">Belongs to the binding-protein-dependent transport system permease family. MalFG subfamily.</text>
</comment>
<keyword evidence="8 9" id="KW-0472">Membrane</keyword>
<dbReference type="CDD" id="cd06261">
    <property type="entry name" value="TM_PBP2"/>
    <property type="match status" value="1"/>
</dbReference>
<dbReference type="SUPFAM" id="SSF161098">
    <property type="entry name" value="MetI-like"/>
    <property type="match status" value="1"/>
</dbReference>
<accession>A0AB39S2X0</accession>
<evidence type="ECO:0000256" key="7">
    <source>
        <dbReference type="ARBA" id="ARBA00022989"/>
    </source>
</evidence>
<name>A0AB39S2X0_9ACTN</name>
<evidence type="ECO:0000256" key="5">
    <source>
        <dbReference type="ARBA" id="ARBA00022597"/>
    </source>
</evidence>
<dbReference type="GO" id="GO:0015423">
    <property type="term" value="F:ABC-type maltose transporter activity"/>
    <property type="evidence" value="ECO:0007669"/>
    <property type="project" value="TreeGrafter"/>
</dbReference>
<evidence type="ECO:0000256" key="6">
    <source>
        <dbReference type="ARBA" id="ARBA00022692"/>
    </source>
</evidence>
<evidence type="ECO:0000256" key="1">
    <source>
        <dbReference type="ARBA" id="ARBA00004651"/>
    </source>
</evidence>
<comment type="subcellular location">
    <subcellularLocation>
        <location evidence="1 9">Cell membrane</location>
        <topology evidence="1 9">Multi-pass membrane protein</topology>
    </subcellularLocation>
</comment>
<keyword evidence="4" id="KW-1003">Cell membrane</keyword>
<dbReference type="PROSITE" id="PS50928">
    <property type="entry name" value="ABC_TM1"/>
    <property type="match status" value="1"/>
</dbReference>
<evidence type="ECO:0000259" key="11">
    <source>
        <dbReference type="PROSITE" id="PS50928"/>
    </source>
</evidence>
<feature type="compositionally biased region" description="Low complexity" evidence="10">
    <location>
        <begin position="9"/>
        <end position="27"/>
    </location>
</feature>
<feature type="region of interest" description="Disordered" evidence="10">
    <location>
        <begin position="1"/>
        <end position="33"/>
    </location>
</feature>
<feature type="transmembrane region" description="Helical" evidence="9">
    <location>
        <begin position="169"/>
        <end position="188"/>
    </location>
</feature>
<dbReference type="AlphaFoldDB" id="A0AB39S2X0"/>
<evidence type="ECO:0000256" key="3">
    <source>
        <dbReference type="ARBA" id="ARBA00022448"/>
    </source>
</evidence>
<reference evidence="12" key="1">
    <citation type="submission" date="2024-07" db="EMBL/GenBank/DDBJ databases">
        <authorList>
            <person name="Yu S.T."/>
        </authorList>
    </citation>
    <scope>NUCLEOTIDE SEQUENCE</scope>
    <source>
        <strain evidence="12">R35</strain>
    </source>
</reference>
<evidence type="ECO:0000313" key="12">
    <source>
        <dbReference type="EMBL" id="XDQ61952.1"/>
    </source>
</evidence>
<dbReference type="EMBL" id="CP163440">
    <property type="protein sequence ID" value="XDQ61952.1"/>
    <property type="molecule type" value="Genomic_DNA"/>
</dbReference>
<dbReference type="RefSeq" id="WP_369258179.1">
    <property type="nucleotide sequence ID" value="NZ_CP163440.1"/>
</dbReference>
<feature type="transmembrane region" description="Helical" evidence="9">
    <location>
        <begin position="137"/>
        <end position="157"/>
    </location>
</feature>
<proteinExistence type="inferred from homology"/>
<keyword evidence="6 9" id="KW-0812">Transmembrane</keyword>
<dbReference type="InterPro" id="IPR035906">
    <property type="entry name" value="MetI-like_sf"/>
</dbReference>
<dbReference type="Gene3D" id="1.10.3720.10">
    <property type="entry name" value="MetI-like"/>
    <property type="match status" value="1"/>
</dbReference>
<gene>
    <name evidence="12" type="ORF">AB5J50_14670</name>
</gene>
<dbReference type="GO" id="GO:0042956">
    <property type="term" value="P:maltodextrin transmembrane transport"/>
    <property type="evidence" value="ECO:0007669"/>
    <property type="project" value="TreeGrafter"/>
</dbReference>
<dbReference type="InterPro" id="IPR050901">
    <property type="entry name" value="BP-dep_ABC_trans_perm"/>
</dbReference>
<dbReference type="InterPro" id="IPR000515">
    <property type="entry name" value="MetI-like"/>
</dbReference>
<evidence type="ECO:0000256" key="2">
    <source>
        <dbReference type="ARBA" id="ARBA00009047"/>
    </source>
</evidence>
<dbReference type="Pfam" id="PF00528">
    <property type="entry name" value="BPD_transp_1"/>
    <property type="match status" value="1"/>
</dbReference>
<evidence type="ECO:0000256" key="9">
    <source>
        <dbReference type="RuleBase" id="RU363032"/>
    </source>
</evidence>
<feature type="transmembrane region" description="Helical" evidence="9">
    <location>
        <begin position="38"/>
        <end position="64"/>
    </location>
</feature>
<evidence type="ECO:0000256" key="8">
    <source>
        <dbReference type="ARBA" id="ARBA00023136"/>
    </source>
</evidence>
<evidence type="ECO:0000256" key="10">
    <source>
        <dbReference type="SAM" id="MobiDB-lite"/>
    </source>
</evidence>
<keyword evidence="7 9" id="KW-1133">Transmembrane helix</keyword>
<feature type="domain" description="ABC transmembrane type-1" evidence="11">
    <location>
        <begin position="101"/>
        <end position="291"/>
    </location>
</feature>
<sequence>MTAATHENSSAATAAPTAARRSDTAAPRKVRGREHRSLGSSIALHGTLIVATVIAAFPVVWILFISLGPKNAWQEPSQVLKHLSFHNYSDVLSHSDLPKWFLNTVIVAGGTTALGVFLAATAGYAVSRMRFPGSRQLMWTFLVTQMFPSIVLIVPLYLLMSDLDLLDNYLGLILAYATTAVPFCAWMMKGYFDTIPKEIDEAGRVDGLTPFGTFWRLIVPLARPGLAVTAFYSFLTAWGEVAYATQFMQSDHYTLAVGIRTFAQDQRPDWAWTSATAIIITIPATLVFLLVQRSLVSGLTAGGTKA</sequence>
<keyword evidence="5" id="KW-0762">Sugar transport</keyword>
<dbReference type="PANTHER" id="PTHR32243:SF50">
    <property type="entry name" value="MALTOSE_MALTODEXTRIN TRANSPORT SYSTEM PERMEASE PROTEIN MALG"/>
    <property type="match status" value="1"/>
</dbReference>
<feature type="transmembrane region" description="Helical" evidence="9">
    <location>
        <begin position="100"/>
        <end position="125"/>
    </location>
</feature>
<feature type="transmembrane region" description="Helical" evidence="9">
    <location>
        <begin position="270"/>
        <end position="291"/>
    </location>
</feature>
<organism evidence="12">
    <name type="scientific">Streptomyces sp. R35</name>
    <dbReference type="NCBI Taxonomy" id="3238630"/>
    <lineage>
        <taxon>Bacteria</taxon>
        <taxon>Bacillati</taxon>
        <taxon>Actinomycetota</taxon>
        <taxon>Actinomycetes</taxon>
        <taxon>Kitasatosporales</taxon>
        <taxon>Streptomycetaceae</taxon>
        <taxon>Streptomyces</taxon>
    </lineage>
</organism>
<dbReference type="GO" id="GO:0005886">
    <property type="term" value="C:plasma membrane"/>
    <property type="evidence" value="ECO:0007669"/>
    <property type="project" value="UniProtKB-SubCell"/>
</dbReference>
<keyword evidence="3 9" id="KW-0813">Transport</keyword>
<dbReference type="PANTHER" id="PTHR32243">
    <property type="entry name" value="MALTOSE TRANSPORT SYSTEM PERMEASE-RELATED"/>
    <property type="match status" value="1"/>
</dbReference>
<evidence type="ECO:0000256" key="4">
    <source>
        <dbReference type="ARBA" id="ARBA00022475"/>
    </source>
</evidence>
<protein>
    <submittedName>
        <fullName evidence="12">Sugar ABC transporter permease</fullName>
    </submittedName>
</protein>